<dbReference type="PANTHER" id="PTHR11014:SF63">
    <property type="entry name" value="METALLOPEPTIDASE, PUTATIVE (AFU_ORTHOLOGUE AFUA_6G09600)-RELATED"/>
    <property type="match status" value="1"/>
</dbReference>
<organism evidence="4 5">
    <name type="scientific">Eiseniibacteriota bacterium</name>
    <dbReference type="NCBI Taxonomy" id="2212470"/>
    <lineage>
        <taxon>Bacteria</taxon>
        <taxon>Candidatus Eiseniibacteriota</taxon>
    </lineage>
</organism>
<comment type="caution">
    <text evidence="4">The sequence shown here is derived from an EMBL/GenBank/DDBJ whole genome shotgun (WGS) entry which is preliminary data.</text>
</comment>
<dbReference type="SUPFAM" id="SSF55031">
    <property type="entry name" value="Bacterial exopeptidase dimerisation domain"/>
    <property type="match status" value="1"/>
</dbReference>
<keyword evidence="2" id="KW-0464">Manganese</keyword>
<evidence type="ECO:0000256" key="2">
    <source>
        <dbReference type="PIRSR" id="PIRSR005962-1"/>
    </source>
</evidence>
<dbReference type="Gene3D" id="3.30.70.360">
    <property type="match status" value="1"/>
</dbReference>
<dbReference type="Proteomes" id="UP000696931">
    <property type="component" value="Unassembled WGS sequence"/>
</dbReference>
<dbReference type="InterPro" id="IPR017439">
    <property type="entry name" value="Amidohydrolase"/>
</dbReference>
<feature type="domain" description="Peptidase M20 dimerisation" evidence="3">
    <location>
        <begin position="191"/>
        <end position="265"/>
    </location>
</feature>
<feature type="binding site" evidence="2">
    <location>
        <position position="105"/>
    </location>
    <ligand>
        <name>Mn(2+)</name>
        <dbReference type="ChEBI" id="CHEBI:29035"/>
        <label>2</label>
    </ligand>
</feature>
<feature type="binding site" evidence="2">
    <location>
        <position position="103"/>
    </location>
    <ligand>
        <name>Mn(2+)</name>
        <dbReference type="ChEBI" id="CHEBI:29035"/>
        <label>2</label>
    </ligand>
</feature>
<feature type="binding site" evidence="2">
    <location>
        <position position="367"/>
    </location>
    <ligand>
        <name>Mn(2+)</name>
        <dbReference type="ChEBI" id="CHEBI:29035"/>
        <label>2</label>
    </ligand>
</feature>
<dbReference type="AlphaFoldDB" id="A0A933SEK1"/>
<name>A0A933SEK1_UNCEI</name>
<accession>A0A933SEK1</accession>
<dbReference type="GO" id="GO:0046872">
    <property type="term" value="F:metal ion binding"/>
    <property type="evidence" value="ECO:0007669"/>
    <property type="project" value="UniProtKB-KW"/>
</dbReference>
<dbReference type="NCBIfam" id="TIGR01891">
    <property type="entry name" value="amidohydrolases"/>
    <property type="match status" value="1"/>
</dbReference>
<evidence type="ECO:0000256" key="1">
    <source>
        <dbReference type="ARBA" id="ARBA00022801"/>
    </source>
</evidence>
<dbReference type="Gene3D" id="3.40.630.10">
    <property type="entry name" value="Zn peptidases"/>
    <property type="match status" value="1"/>
</dbReference>
<dbReference type="PANTHER" id="PTHR11014">
    <property type="entry name" value="PEPTIDASE M20 FAMILY MEMBER"/>
    <property type="match status" value="1"/>
</dbReference>
<dbReference type="PIRSF" id="PIRSF005962">
    <property type="entry name" value="Pept_M20D_amidohydro"/>
    <property type="match status" value="1"/>
</dbReference>
<keyword evidence="1" id="KW-0378">Hydrolase</keyword>
<evidence type="ECO:0000313" key="4">
    <source>
        <dbReference type="EMBL" id="MBI5171137.1"/>
    </source>
</evidence>
<dbReference type="Pfam" id="PF01546">
    <property type="entry name" value="Peptidase_M20"/>
    <property type="match status" value="1"/>
</dbReference>
<evidence type="ECO:0000259" key="3">
    <source>
        <dbReference type="Pfam" id="PF07687"/>
    </source>
</evidence>
<dbReference type="InterPro" id="IPR036264">
    <property type="entry name" value="Bact_exopeptidase_dim_dom"/>
</dbReference>
<feature type="binding site" evidence="2">
    <location>
        <position position="168"/>
    </location>
    <ligand>
        <name>Mn(2+)</name>
        <dbReference type="ChEBI" id="CHEBI:29035"/>
        <label>2</label>
    </ligand>
</feature>
<dbReference type="InterPro" id="IPR011650">
    <property type="entry name" value="Peptidase_M20_dimer"/>
</dbReference>
<comment type="cofactor">
    <cofactor evidence="2">
        <name>Mn(2+)</name>
        <dbReference type="ChEBI" id="CHEBI:29035"/>
    </cofactor>
    <text evidence="2">The Mn(2+) ion enhances activity.</text>
</comment>
<dbReference type="EMBL" id="JACRIW010000120">
    <property type="protein sequence ID" value="MBI5171137.1"/>
    <property type="molecule type" value="Genomic_DNA"/>
</dbReference>
<dbReference type="InterPro" id="IPR002933">
    <property type="entry name" value="Peptidase_M20"/>
</dbReference>
<evidence type="ECO:0000313" key="5">
    <source>
        <dbReference type="Proteomes" id="UP000696931"/>
    </source>
</evidence>
<proteinExistence type="predicted"/>
<dbReference type="GO" id="GO:0019877">
    <property type="term" value="P:diaminopimelate biosynthetic process"/>
    <property type="evidence" value="ECO:0007669"/>
    <property type="project" value="UniProtKB-ARBA"/>
</dbReference>
<dbReference type="FunFam" id="3.30.70.360:FF:000001">
    <property type="entry name" value="N-acetyldiaminopimelate deacetylase"/>
    <property type="match status" value="1"/>
</dbReference>
<dbReference type="GO" id="GO:0050118">
    <property type="term" value="F:N-acetyldiaminopimelate deacetylase activity"/>
    <property type="evidence" value="ECO:0007669"/>
    <property type="project" value="UniProtKB-ARBA"/>
</dbReference>
<keyword evidence="2" id="KW-0479">Metal-binding</keyword>
<dbReference type="Pfam" id="PF07687">
    <property type="entry name" value="M20_dimer"/>
    <property type="match status" value="1"/>
</dbReference>
<protein>
    <submittedName>
        <fullName evidence="4">Amidohydrolase</fullName>
    </submittedName>
</protein>
<sequence length="395" mass="42372">MSIATPNFTGAHADELVAVRRDLHRHPELGFREVRTAGIVADRLRALGLQPKTGVGVTGVTALVQGGKPGRTVLLRADMDALPIQEENDTEYRSRTDGVMHACGHDCHVSILLQVARALVAGAPDMAGDVLLVFQPSEETGGAKGGAEAMIKAGVLDDPKPDAAFGLHVWQDLPLGVVGVTEGPWMAAVDEFTVTVRGVGAHAAMPQASVDPVVCLAHMVTALQSLVSRNTDPFQELVVSVTQLRAGSAFNIIPETAWMNGTIRVFDDALWAKVPGMFERVVQGVAQAFGCEAHVHYERGNRPTVNDPAMCAFAREAAIEVVGAERLRDDVRTMGGEDFAAFLARVPGAFLAIGSRNEARGLIHEHHHPKFDVDEDVLRIGAEVLLRTTRRYLAS</sequence>
<dbReference type="SUPFAM" id="SSF53187">
    <property type="entry name" value="Zn-dependent exopeptidases"/>
    <property type="match status" value="1"/>
</dbReference>
<gene>
    <name evidence="4" type="ORF">HZA61_16745</name>
</gene>
<feature type="binding site" evidence="2">
    <location>
        <position position="139"/>
    </location>
    <ligand>
        <name>Mn(2+)</name>
        <dbReference type="ChEBI" id="CHEBI:29035"/>
        <label>2</label>
    </ligand>
</feature>
<reference evidence="4" key="1">
    <citation type="submission" date="2020-07" db="EMBL/GenBank/DDBJ databases">
        <title>Huge and variable diversity of episymbiotic CPR bacteria and DPANN archaea in groundwater ecosystems.</title>
        <authorList>
            <person name="He C.Y."/>
            <person name="Keren R."/>
            <person name="Whittaker M."/>
            <person name="Farag I.F."/>
            <person name="Doudna J."/>
            <person name="Cate J.H.D."/>
            <person name="Banfield J.F."/>
        </authorList>
    </citation>
    <scope>NUCLEOTIDE SEQUENCE</scope>
    <source>
        <strain evidence="4">NC_groundwater_1813_Pr3_B-0.1um_71_17</strain>
    </source>
</reference>